<name>A0A4V4HEP5_DENBC</name>
<evidence type="ECO:0000313" key="4">
    <source>
        <dbReference type="EMBL" id="THU91795.1"/>
    </source>
</evidence>
<proteinExistence type="predicted"/>
<keyword evidence="2" id="KW-0472">Membrane</keyword>
<dbReference type="Proteomes" id="UP000297245">
    <property type="component" value="Unassembled WGS sequence"/>
</dbReference>
<feature type="non-terminal residue" evidence="4">
    <location>
        <position position="336"/>
    </location>
</feature>
<dbReference type="EMBL" id="ML179297">
    <property type="protein sequence ID" value="THU91795.1"/>
    <property type="molecule type" value="Genomic_DNA"/>
</dbReference>
<evidence type="ECO:0000259" key="3">
    <source>
        <dbReference type="Pfam" id="PF20152"/>
    </source>
</evidence>
<dbReference type="OrthoDB" id="2535105at2759"/>
<keyword evidence="5" id="KW-1185">Reference proteome</keyword>
<sequence length="336" mass="36550">MASPTSQTQPTTTGASTPAPSVAVPMPGVALPPLDPILGALYLGSTIAAILYGIICLQMFLYTTSPRTKMDSRWFKSYVVFILLVDTVQQAMMMASIYRFLVSSFANPLALGDGGPGSGAVFTCAQGISSSIVLLFCQLFLSWRVWRFCAFSIKKVYRYTTTLLTLSLSITSFCASMVFEATALNGGTSLGLSTPAYHTSYQIFISCRIAFDVIVTVTMTLGLYRSRLDVTEARTNRIITMLIIFTVNTNLVTTILSISELTTFMSLPTTTVYGGIEYLTPKTYFNTFLAILNCREFIRGELSDGPGSISSLPSFRFAQGSISRNSIGIGNRKKNS</sequence>
<feature type="transmembrane region" description="Helical" evidence="2">
    <location>
        <begin position="120"/>
        <end position="141"/>
    </location>
</feature>
<organism evidence="4 5">
    <name type="scientific">Dendrothele bispora (strain CBS 962.96)</name>
    <dbReference type="NCBI Taxonomy" id="1314807"/>
    <lineage>
        <taxon>Eukaryota</taxon>
        <taxon>Fungi</taxon>
        <taxon>Dikarya</taxon>
        <taxon>Basidiomycota</taxon>
        <taxon>Agaricomycotina</taxon>
        <taxon>Agaricomycetes</taxon>
        <taxon>Agaricomycetidae</taxon>
        <taxon>Agaricales</taxon>
        <taxon>Agaricales incertae sedis</taxon>
        <taxon>Dendrothele</taxon>
    </lineage>
</organism>
<feature type="transmembrane region" description="Helical" evidence="2">
    <location>
        <begin position="78"/>
        <end position="100"/>
    </location>
</feature>
<protein>
    <recommendedName>
        <fullName evidence="3">DUF6534 domain-containing protein</fullName>
    </recommendedName>
</protein>
<dbReference type="AlphaFoldDB" id="A0A4V4HEP5"/>
<feature type="domain" description="DUF6534" evidence="3">
    <location>
        <begin position="209"/>
        <end position="296"/>
    </location>
</feature>
<keyword evidence="2" id="KW-0812">Transmembrane</keyword>
<dbReference type="InterPro" id="IPR045339">
    <property type="entry name" value="DUF6534"/>
</dbReference>
<dbReference type="PANTHER" id="PTHR40465:SF1">
    <property type="entry name" value="DUF6534 DOMAIN-CONTAINING PROTEIN"/>
    <property type="match status" value="1"/>
</dbReference>
<feature type="transmembrane region" description="Helical" evidence="2">
    <location>
        <begin position="162"/>
        <end position="183"/>
    </location>
</feature>
<feature type="transmembrane region" description="Helical" evidence="2">
    <location>
        <begin position="37"/>
        <end position="57"/>
    </location>
</feature>
<feature type="transmembrane region" description="Helical" evidence="2">
    <location>
        <begin position="203"/>
        <end position="224"/>
    </location>
</feature>
<evidence type="ECO:0000256" key="1">
    <source>
        <dbReference type="SAM" id="MobiDB-lite"/>
    </source>
</evidence>
<reference evidence="4 5" key="1">
    <citation type="journal article" date="2019" name="Nat. Ecol. Evol.">
        <title>Megaphylogeny resolves global patterns of mushroom evolution.</title>
        <authorList>
            <person name="Varga T."/>
            <person name="Krizsan K."/>
            <person name="Foldi C."/>
            <person name="Dima B."/>
            <person name="Sanchez-Garcia M."/>
            <person name="Sanchez-Ramirez S."/>
            <person name="Szollosi G.J."/>
            <person name="Szarkandi J.G."/>
            <person name="Papp V."/>
            <person name="Albert L."/>
            <person name="Andreopoulos W."/>
            <person name="Angelini C."/>
            <person name="Antonin V."/>
            <person name="Barry K.W."/>
            <person name="Bougher N.L."/>
            <person name="Buchanan P."/>
            <person name="Buyck B."/>
            <person name="Bense V."/>
            <person name="Catcheside P."/>
            <person name="Chovatia M."/>
            <person name="Cooper J."/>
            <person name="Damon W."/>
            <person name="Desjardin D."/>
            <person name="Finy P."/>
            <person name="Geml J."/>
            <person name="Haridas S."/>
            <person name="Hughes K."/>
            <person name="Justo A."/>
            <person name="Karasinski D."/>
            <person name="Kautmanova I."/>
            <person name="Kiss B."/>
            <person name="Kocsube S."/>
            <person name="Kotiranta H."/>
            <person name="LaButti K.M."/>
            <person name="Lechner B.E."/>
            <person name="Liimatainen K."/>
            <person name="Lipzen A."/>
            <person name="Lukacs Z."/>
            <person name="Mihaltcheva S."/>
            <person name="Morgado L.N."/>
            <person name="Niskanen T."/>
            <person name="Noordeloos M.E."/>
            <person name="Ohm R.A."/>
            <person name="Ortiz-Santana B."/>
            <person name="Ovrebo C."/>
            <person name="Racz N."/>
            <person name="Riley R."/>
            <person name="Savchenko A."/>
            <person name="Shiryaev A."/>
            <person name="Soop K."/>
            <person name="Spirin V."/>
            <person name="Szebenyi C."/>
            <person name="Tomsovsky M."/>
            <person name="Tulloss R.E."/>
            <person name="Uehling J."/>
            <person name="Grigoriev I.V."/>
            <person name="Vagvolgyi C."/>
            <person name="Papp T."/>
            <person name="Martin F.M."/>
            <person name="Miettinen O."/>
            <person name="Hibbett D.S."/>
            <person name="Nagy L.G."/>
        </authorList>
    </citation>
    <scope>NUCLEOTIDE SEQUENCE [LARGE SCALE GENOMIC DNA]</scope>
    <source>
        <strain evidence="4 5">CBS 962.96</strain>
    </source>
</reference>
<evidence type="ECO:0000256" key="2">
    <source>
        <dbReference type="SAM" id="Phobius"/>
    </source>
</evidence>
<dbReference type="PANTHER" id="PTHR40465">
    <property type="entry name" value="CHROMOSOME 1, WHOLE GENOME SHOTGUN SEQUENCE"/>
    <property type="match status" value="1"/>
</dbReference>
<gene>
    <name evidence="4" type="ORF">K435DRAFT_780522</name>
</gene>
<feature type="region of interest" description="Disordered" evidence="1">
    <location>
        <begin position="1"/>
        <end position="20"/>
    </location>
</feature>
<dbReference type="Pfam" id="PF20152">
    <property type="entry name" value="DUF6534"/>
    <property type="match status" value="1"/>
</dbReference>
<accession>A0A4V4HEP5</accession>
<keyword evidence="2" id="KW-1133">Transmembrane helix</keyword>
<feature type="transmembrane region" description="Helical" evidence="2">
    <location>
        <begin position="236"/>
        <end position="258"/>
    </location>
</feature>
<evidence type="ECO:0000313" key="5">
    <source>
        <dbReference type="Proteomes" id="UP000297245"/>
    </source>
</evidence>